<accession>A0A2P2MKW2</accession>
<reference evidence="1" key="1">
    <citation type="submission" date="2018-02" db="EMBL/GenBank/DDBJ databases">
        <title>Rhizophora mucronata_Transcriptome.</title>
        <authorList>
            <person name="Meera S.P."/>
            <person name="Sreeshan A."/>
            <person name="Augustine A."/>
        </authorList>
    </citation>
    <scope>NUCLEOTIDE SEQUENCE</scope>
    <source>
        <tissue evidence="1">Leaf</tissue>
    </source>
</reference>
<evidence type="ECO:0000313" key="1">
    <source>
        <dbReference type="EMBL" id="MBX30822.1"/>
    </source>
</evidence>
<organism evidence="1">
    <name type="scientific">Rhizophora mucronata</name>
    <name type="common">Asiatic mangrove</name>
    <dbReference type="NCBI Taxonomy" id="61149"/>
    <lineage>
        <taxon>Eukaryota</taxon>
        <taxon>Viridiplantae</taxon>
        <taxon>Streptophyta</taxon>
        <taxon>Embryophyta</taxon>
        <taxon>Tracheophyta</taxon>
        <taxon>Spermatophyta</taxon>
        <taxon>Magnoliopsida</taxon>
        <taxon>eudicotyledons</taxon>
        <taxon>Gunneridae</taxon>
        <taxon>Pentapetalae</taxon>
        <taxon>rosids</taxon>
        <taxon>fabids</taxon>
        <taxon>Malpighiales</taxon>
        <taxon>Rhizophoraceae</taxon>
        <taxon>Rhizophora</taxon>
    </lineage>
</organism>
<proteinExistence type="predicted"/>
<dbReference type="EMBL" id="GGEC01050338">
    <property type="protein sequence ID" value="MBX30822.1"/>
    <property type="molecule type" value="Transcribed_RNA"/>
</dbReference>
<dbReference type="AlphaFoldDB" id="A0A2P2MKW2"/>
<sequence>MCRALHVLTHHHQTLEKGKASHPVKECLMASTWWKENLDIKWRTTTLPNIA</sequence>
<name>A0A2P2MKW2_RHIMU</name>
<protein>
    <submittedName>
        <fullName evidence="1">Uncharacterized protein</fullName>
    </submittedName>
</protein>